<protein>
    <submittedName>
        <fullName evidence="1">Uncharacterized protein</fullName>
    </submittedName>
</protein>
<proteinExistence type="predicted"/>
<evidence type="ECO:0000313" key="2">
    <source>
        <dbReference type="Proteomes" id="UP001054902"/>
    </source>
</evidence>
<dbReference type="EMBL" id="BLLK01000062">
    <property type="protein sequence ID" value="GFH59252.1"/>
    <property type="molecule type" value="Genomic_DNA"/>
</dbReference>
<organism evidence="1 2">
    <name type="scientific">Chaetoceros tenuissimus</name>
    <dbReference type="NCBI Taxonomy" id="426638"/>
    <lineage>
        <taxon>Eukaryota</taxon>
        <taxon>Sar</taxon>
        <taxon>Stramenopiles</taxon>
        <taxon>Ochrophyta</taxon>
        <taxon>Bacillariophyta</taxon>
        <taxon>Coscinodiscophyceae</taxon>
        <taxon>Chaetocerotophycidae</taxon>
        <taxon>Chaetocerotales</taxon>
        <taxon>Chaetocerotaceae</taxon>
        <taxon>Chaetoceros</taxon>
    </lineage>
</organism>
<name>A0AAD3HCY3_9STRA</name>
<reference evidence="1 2" key="1">
    <citation type="journal article" date="2021" name="Sci. Rep.">
        <title>The genome of the diatom Chaetoceros tenuissimus carries an ancient integrated fragment of an extant virus.</title>
        <authorList>
            <person name="Hongo Y."/>
            <person name="Kimura K."/>
            <person name="Takaki Y."/>
            <person name="Yoshida Y."/>
            <person name="Baba S."/>
            <person name="Kobayashi G."/>
            <person name="Nagasaki K."/>
            <person name="Hano T."/>
            <person name="Tomaru Y."/>
        </authorList>
    </citation>
    <scope>NUCLEOTIDE SEQUENCE [LARGE SCALE GENOMIC DNA]</scope>
    <source>
        <strain evidence="1 2">NIES-3715</strain>
    </source>
</reference>
<comment type="caution">
    <text evidence="1">The sequence shown here is derived from an EMBL/GenBank/DDBJ whole genome shotgun (WGS) entry which is preliminary data.</text>
</comment>
<keyword evidence="2" id="KW-1185">Reference proteome</keyword>
<gene>
    <name evidence="1" type="ORF">CTEN210_15728</name>
</gene>
<accession>A0AAD3HCY3</accession>
<evidence type="ECO:0000313" key="1">
    <source>
        <dbReference type="EMBL" id="GFH59252.1"/>
    </source>
</evidence>
<dbReference type="AlphaFoldDB" id="A0AAD3HCY3"/>
<dbReference type="Proteomes" id="UP001054902">
    <property type="component" value="Unassembled WGS sequence"/>
</dbReference>
<sequence length="143" mass="16725">MPPQIDYQSFATTPIDLEINNDDNKKQNVIEKLCILNDSICSCRPIQDTGCTMKSTDAINEAETRVLKPTPFDLGHFFEKLIDIYHDGILHSKESSKYISREEKYYVRRWNGHQPLTFMPDETAYSPKKTLRRQRKMITQPLE</sequence>